<comment type="caution">
    <text evidence="10">The sequence shown here is derived from an EMBL/GenBank/DDBJ whole genome shotgun (WGS) entry which is preliminary data.</text>
</comment>
<proteinExistence type="inferred from homology"/>
<evidence type="ECO:0000256" key="1">
    <source>
        <dbReference type="ARBA" id="ARBA00004123"/>
    </source>
</evidence>
<evidence type="ECO:0000256" key="5">
    <source>
        <dbReference type="ARBA" id="ARBA00023159"/>
    </source>
</evidence>
<protein>
    <recommendedName>
        <fullName evidence="3 9">Mediator of RNA polymerase II transcription subunit 5</fullName>
    </recommendedName>
    <alternativeName>
        <fullName evidence="8 9">Mediator complex subunit 5</fullName>
    </alternativeName>
</protein>
<evidence type="ECO:0000313" key="11">
    <source>
        <dbReference type="Proteomes" id="UP000217199"/>
    </source>
</evidence>
<accession>A0A286US70</accession>
<comment type="subcellular location">
    <subcellularLocation>
        <location evidence="1 9">Nucleus</location>
    </subcellularLocation>
</comment>
<dbReference type="PANTHER" id="PTHR35784:SF1">
    <property type="entry name" value="MEDIATOR OF RNA POLYMERASE II TRANSCRIPTION SUBUNIT 5"/>
    <property type="match status" value="1"/>
</dbReference>
<dbReference type="InParanoid" id="A0A286US70"/>
<organism evidence="10 11">
    <name type="scientific">Pyrrhoderma noxium</name>
    <dbReference type="NCBI Taxonomy" id="2282107"/>
    <lineage>
        <taxon>Eukaryota</taxon>
        <taxon>Fungi</taxon>
        <taxon>Dikarya</taxon>
        <taxon>Basidiomycota</taxon>
        <taxon>Agaricomycotina</taxon>
        <taxon>Agaricomycetes</taxon>
        <taxon>Hymenochaetales</taxon>
        <taxon>Hymenochaetaceae</taxon>
        <taxon>Pyrrhoderma</taxon>
    </lineage>
</organism>
<evidence type="ECO:0000256" key="9">
    <source>
        <dbReference type="RuleBase" id="RU364142"/>
    </source>
</evidence>
<sequence>MSISEITDRCFQLHLAAEKWLHFCQTLKDRGAIPQEVFERELCNSVLSNLCQFPTDKLLFSYIKYAVSRDNVSLPTLVTMFLELASTPSALDAATSNIICDFILSKDHFSSGLSPGLILLGADYTTDQRTVVSVRGSLELLNTAYKASTFPYHPLVHSASRLAIFVIPCIIEMLSVTTPDAIDLIGRINDLLQTYQVGSELRPWLENIILSLSVIYGDDFRMAQETQLMRSKQSTLGKGDVIGPNSDSDLVSCGLLLRQLVSTRASPFGYGYSLAATALAASYRWSNWTPRVFYTQLLLSAVSILSQHRKHRTLSLLWRSFIVTRLTAIITAFERILISEGTPQAEWRGAMQAAVSAVQSRTDLLSLCDEVPANKDSEDSNNNMNIDTPDHSANPPFFRLFAQYCSQRTKLFDKSTSIKLKSVLEPPMTTILGKDSQESGLTLESYIESRLSNEGNNEESLSAFFVRAFNDIPNHPLVVADIEKRIKQLCAQQDVESLGTLCKVLNSHDLAIEIIPLHINFIELVAHLLAFVEDFDCESVGDPQTAVGQFGNVILLLQAVFLKYKLSTYNFTLGERKLPTDYLLSTSAVYRMSQFDKDEVQMMQGWANTLFNQESEGIEDSILRATKPKTLLKLTASIIMQACNICVSGRMKLDHFRSGMSYFNGPLLNWTLVGGIKALLRDIFEKDCNAPLQMSALQTLVESPSCPHTVIRLTGHGILALTSDPKAIAFEKDNPTSPFKIATLRGIADKALGIQRDDPMDTGLGTLSIDTQSHWLDQPRNIIRNAFAVARSSKSPSFDVVRCVTVLGPTRFLFTFWEELDASAQIGDLELSRRFATHVLLCFPGASFECSPALLHIFLGSVLQKLLSQLDGYTPAKQTFGIELLVAIIASSLTYLLQIEWALRTTSADNVTERVIWQSSVSVARRLASDLKRSQSPSAAAVLQQLSASPSFVANFPMMAA</sequence>
<evidence type="ECO:0000256" key="6">
    <source>
        <dbReference type="ARBA" id="ARBA00023163"/>
    </source>
</evidence>
<dbReference type="GO" id="GO:0006357">
    <property type="term" value="P:regulation of transcription by RNA polymerase II"/>
    <property type="evidence" value="ECO:0007669"/>
    <property type="project" value="InterPro"/>
</dbReference>
<dbReference type="AlphaFoldDB" id="A0A286US70"/>
<keyword evidence="6 9" id="KW-0804">Transcription</keyword>
<dbReference type="Pfam" id="PF08689">
    <property type="entry name" value="Med5"/>
    <property type="match status" value="1"/>
</dbReference>
<dbReference type="InterPro" id="IPR014801">
    <property type="entry name" value="Mediator_Med5_fun"/>
</dbReference>
<evidence type="ECO:0000256" key="3">
    <source>
        <dbReference type="ARBA" id="ARBA00020628"/>
    </source>
</evidence>
<evidence type="ECO:0000256" key="2">
    <source>
        <dbReference type="ARBA" id="ARBA00008782"/>
    </source>
</evidence>
<comment type="subunit">
    <text evidence="9">Component of the Mediator complex.</text>
</comment>
<comment type="similarity">
    <text evidence="2 9">Belongs to the Mediator complex subunit 5 family.</text>
</comment>
<keyword evidence="7 9" id="KW-0539">Nucleus</keyword>
<name>A0A286US70_9AGAM</name>
<evidence type="ECO:0000256" key="4">
    <source>
        <dbReference type="ARBA" id="ARBA00023015"/>
    </source>
</evidence>
<dbReference type="Proteomes" id="UP000217199">
    <property type="component" value="Unassembled WGS sequence"/>
</dbReference>
<dbReference type="GO" id="GO:0003712">
    <property type="term" value="F:transcription coregulator activity"/>
    <property type="evidence" value="ECO:0007669"/>
    <property type="project" value="InterPro"/>
</dbReference>
<dbReference type="STRING" id="2282107.A0A286US70"/>
<evidence type="ECO:0000256" key="8">
    <source>
        <dbReference type="ARBA" id="ARBA00031256"/>
    </source>
</evidence>
<reference evidence="10 11" key="1">
    <citation type="journal article" date="2017" name="Mol. Ecol.">
        <title>Comparative and population genomic landscape of Phellinus noxius: A hypervariable fungus causing root rot in trees.</title>
        <authorList>
            <person name="Chung C.L."/>
            <person name="Lee T.J."/>
            <person name="Akiba M."/>
            <person name="Lee H.H."/>
            <person name="Kuo T.H."/>
            <person name="Liu D."/>
            <person name="Ke H.M."/>
            <person name="Yokoi T."/>
            <person name="Roa M.B."/>
            <person name="Lu M.J."/>
            <person name="Chang Y.Y."/>
            <person name="Ann P.J."/>
            <person name="Tsai J.N."/>
            <person name="Chen C.Y."/>
            <person name="Tzean S.S."/>
            <person name="Ota Y."/>
            <person name="Hattori T."/>
            <person name="Sahashi N."/>
            <person name="Liou R.F."/>
            <person name="Kikuchi T."/>
            <person name="Tsai I.J."/>
        </authorList>
    </citation>
    <scope>NUCLEOTIDE SEQUENCE [LARGE SCALE GENOMIC DNA]</scope>
    <source>
        <strain evidence="10 11">FFPRI411160</strain>
    </source>
</reference>
<keyword evidence="4 9" id="KW-0805">Transcription regulation</keyword>
<keyword evidence="5 9" id="KW-0010">Activator</keyword>
<comment type="function">
    <text evidence="9">Component of the Mediator complex, a coactivator involved in the regulated transcription of nearly all RNA polymerase II-dependent genes. Mediator functions as a bridge to convey information from gene-specific regulatory proteins to the basal RNA polymerase II transcription machinery. Mediator is recruited to promoters by direct interactions with regulatory proteins and serves as a scaffold for the assembly of a functional preinitiation complex with RNA polymerase II and the general transcription factors.</text>
</comment>
<dbReference type="PANTHER" id="PTHR35784">
    <property type="entry name" value="MEDIATOR OF RNA POLYMERASE II TRANSCRIPTION SUBUNIT 5"/>
    <property type="match status" value="1"/>
</dbReference>
<dbReference type="EMBL" id="NBII01000002">
    <property type="protein sequence ID" value="PAV22446.1"/>
    <property type="molecule type" value="Genomic_DNA"/>
</dbReference>
<dbReference type="OrthoDB" id="5549158at2759"/>
<keyword evidence="11" id="KW-1185">Reference proteome</keyword>
<gene>
    <name evidence="9" type="primary">MED5</name>
    <name evidence="10" type="ORF">PNOK_0240300</name>
</gene>
<evidence type="ECO:0000256" key="7">
    <source>
        <dbReference type="ARBA" id="ARBA00023242"/>
    </source>
</evidence>
<evidence type="ECO:0000313" key="10">
    <source>
        <dbReference type="EMBL" id="PAV22446.1"/>
    </source>
</evidence>
<dbReference type="GO" id="GO:0016592">
    <property type="term" value="C:mediator complex"/>
    <property type="evidence" value="ECO:0007669"/>
    <property type="project" value="InterPro"/>
</dbReference>